<feature type="non-terminal residue" evidence="2">
    <location>
        <position position="372"/>
    </location>
</feature>
<feature type="compositionally biased region" description="Polar residues" evidence="1">
    <location>
        <begin position="330"/>
        <end position="343"/>
    </location>
</feature>
<organism evidence="2 3">
    <name type="scientific">Exidia glandulosa HHB12029</name>
    <dbReference type="NCBI Taxonomy" id="1314781"/>
    <lineage>
        <taxon>Eukaryota</taxon>
        <taxon>Fungi</taxon>
        <taxon>Dikarya</taxon>
        <taxon>Basidiomycota</taxon>
        <taxon>Agaricomycotina</taxon>
        <taxon>Agaricomycetes</taxon>
        <taxon>Auriculariales</taxon>
        <taxon>Exidiaceae</taxon>
        <taxon>Exidia</taxon>
    </lineage>
</organism>
<dbReference type="Proteomes" id="UP000077266">
    <property type="component" value="Unassembled WGS sequence"/>
</dbReference>
<name>A0A165HQ99_EXIGL</name>
<gene>
    <name evidence="2" type="ORF">EXIGLDRAFT_769074</name>
</gene>
<feature type="region of interest" description="Disordered" evidence="1">
    <location>
        <begin position="68"/>
        <end position="96"/>
    </location>
</feature>
<feature type="compositionally biased region" description="Low complexity" evidence="1">
    <location>
        <begin position="257"/>
        <end position="284"/>
    </location>
</feature>
<feature type="region of interest" description="Disordered" evidence="1">
    <location>
        <begin position="324"/>
        <end position="372"/>
    </location>
</feature>
<dbReference type="AlphaFoldDB" id="A0A165HQ99"/>
<sequence>MSPHVRYLPNDFAKLGSSDAQYDVWYDEVVDHLTMQGLRSYVDGVNVTWPPRGTKSIKSSAKATSSVAASITETVPGADESDTETEKHEEEPSLSSRLQPVETITFKIPYGGAQSPEEWQENRNVVCAVIRSSITIEVRGTLPDSTKNDPVKLVAELRKVYRKDTAMARVIRLKTLLTSRKGEDVNWDEHINKLTKLANQALDKHLSLNELISIAIILSCPPDWDTTINSCMQSCKLEEPSAFRVQLTAEEARRQDAAQTQADVQALAAARTHQQSHQQSAQSSKKGKNPKKAAASIPEDQHCSHVICNNRNVQQTHRTKDCNRLKSELGGNSSGATSNSKQSKAALKASNDDDGNDSSSTMSLIAVATPAP</sequence>
<evidence type="ECO:0000313" key="3">
    <source>
        <dbReference type="Proteomes" id="UP000077266"/>
    </source>
</evidence>
<keyword evidence="3" id="KW-1185">Reference proteome</keyword>
<feature type="region of interest" description="Disordered" evidence="1">
    <location>
        <begin position="254"/>
        <end position="299"/>
    </location>
</feature>
<reference evidence="2 3" key="1">
    <citation type="journal article" date="2016" name="Mol. Biol. Evol.">
        <title>Comparative Genomics of Early-Diverging Mushroom-Forming Fungi Provides Insights into the Origins of Lignocellulose Decay Capabilities.</title>
        <authorList>
            <person name="Nagy L.G."/>
            <person name="Riley R."/>
            <person name="Tritt A."/>
            <person name="Adam C."/>
            <person name="Daum C."/>
            <person name="Floudas D."/>
            <person name="Sun H."/>
            <person name="Yadav J.S."/>
            <person name="Pangilinan J."/>
            <person name="Larsson K.H."/>
            <person name="Matsuura K."/>
            <person name="Barry K."/>
            <person name="Labutti K."/>
            <person name="Kuo R."/>
            <person name="Ohm R.A."/>
            <person name="Bhattacharya S.S."/>
            <person name="Shirouzu T."/>
            <person name="Yoshinaga Y."/>
            <person name="Martin F.M."/>
            <person name="Grigoriev I.V."/>
            <person name="Hibbett D.S."/>
        </authorList>
    </citation>
    <scope>NUCLEOTIDE SEQUENCE [LARGE SCALE GENOMIC DNA]</scope>
    <source>
        <strain evidence="2 3">HHB12029</strain>
    </source>
</reference>
<dbReference type="OrthoDB" id="1929566at2759"/>
<dbReference type="InParanoid" id="A0A165HQ99"/>
<accession>A0A165HQ99</accession>
<dbReference type="EMBL" id="KV426010">
    <property type="protein sequence ID" value="KZV92308.1"/>
    <property type="molecule type" value="Genomic_DNA"/>
</dbReference>
<protein>
    <submittedName>
        <fullName evidence="2">Uncharacterized protein</fullName>
    </submittedName>
</protein>
<evidence type="ECO:0000256" key="1">
    <source>
        <dbReference type="SAM" id="MobiDB-lite"/>
    </source>
</evidence>
<proteinExistence type="predicted"/>
<evidence type="ECO:0000313" key="2">
    <source>
        <dbReference type="EMBL" id="KZV92308.1"/>
    </source>
</evidence>